<proteinExistence type="predicted"/>
<dbReference type="Gene3D" id="3.30.70.2650">
    <property type="match status" value="1"/>
</dbReference>
<dbReference type="Proteomes" id="UP000176287">
    <property type="component" value="Unassembled WGS sequence"/>
</dbReference>
<evidence type="ECO:0000259" key="1">
    <source>
        <dbReference type="Pfam" id="PF20803"/>
    </source>
</evidence>
<reference evidence="2 3" key="1">
    <citation type="journal article" date="2016" name="Nat. Commun.">
        <title>Thousands of microbial genomes shed light on interconnected biogeochemical processes in an aquifer system.</title>
        <authorList>
            <person name="Anantharaman K."/>
            <person name="Brown C.T."/>
            <person name="Hug L.A."/>
            <person name="Sharon I."/>
            <person name="Castelle C.J."/>
            <person name="Probst A.J."/>
            <person name="Thomas B.C."/>
            <person name="Singh A."/>
            <person name="Wilkins M.J."/>
            <person name="Karaoz U."/>
            <person name="Brodie E.L."/>
            <person name="Williams K.H."/>
            <person name="Hubbard S.S."/>
            <person name="Banfield J.F."/>
        </authorList>
    </citation>
    <scope>NUCLEOTIDE SEQUENCE [LARGE SCALE GENOMIC DNA]</scope>
</reference>
<comment type="caution">
    <text evidence="2">The sequence shown here is derived from an EMBL/GenBank/DDBJ whole genome shotgun (WGS) entry which is preliminary data.</text>
</comment>
<sequence>MKGQFTLQILEKLSQTAIGAGELFVAFLEAGYGASMSRITYTQRQIQARSAKGKMEYEEYVRLQRRYHNILAWLKCDGLVVEEKRKGGKFFRLTQKGLFKLYGLRERKKNDFPQINYSAPLNPNHTIVAFDIPERDRKKRDWLRFVLKHLEFRMIQKSVWIGKVKIPKELIDDLKKLKIIDGVEIFEITKSGSLRHVV</sequence>
<feature type="domain" description="Transcriptional repressor PaaX-like central Cas2-like" evidence="1">
    <location>
        <begin position="126"/>
        <end position="191"/>
    </location>
</feature>
<dbReference type="Pfam" id="PF20803">
    <property type="entry name" value="PaaX_M"/>
    <property type="match status" value="1"/>
</dbReference>
<evidence type="ECO:0000313" key="3">
    <source>
        <dbReference type="Proteomes" id="UP000176287"/>
    </source>
</evidence>
<dbReference type="InterPro" id="IPR048846">
    <property type="entry name" value="PaaX-like_central"/>
</dbReference>
<accession>A0A1G2CBX5</accession>
<protein>
    <recommendedName>
        <fullName evidence="1">Transcriptional repressor PaaX-like central Cas2-like domain-containing protein</fullName>
    </recommendedName>
</protein>
<name>A0A1G2CBX5_9BACT</name>
<dbReference type="AlphaFoldDB" id="A0A1G2CBX5"/>
<organism evidence="2 3">
    <name type="scientific">Candidatus Liptonbacteria bacterium RIFCSPLOWO2_01_FULL_45_15</name>
    <dbReference type="NCBI Taxonomy" id="1798649"/>
    <lineage>
        <taxon>Bacteria</taxon>
        <taxon>Candidatus Liptoniibacteriota</taxon>
    </lineage>
</organism>
<dbReference type="EMBL" id="MHKZ01000050">
    <property type="protein sequence ID" value="OGY98884.1"/>
    <property type="molecule type" value="Genomic_DNA"/>
</dbReference>
<dbReference type="SUPFAM" id="SSF143430">
    <property type="entry name" value="TTP0101/SSO1404-like"/>
    <property type="match status" value="1"/>
</dbReference>
<gene>
    <name evidence="2" type="ORF">A3B13_00330</name>
</gene>
<evidence type="ECO:0000313" key="2">
    <source>
        <dbReference type="EMBL" id="OGY98884.1"/>
    </source>
</evidence>